<dbReference type="Proteomes" id="UP000215902">
    <property type="component" value="Unassembled WGS sequence"/>
</dbReference>
<dbReference type="AlphaFoldDB" id="A0A267DEX0"/>
<dbReference type="EMBL" id="NIVC01004326">
    <property type="protein sequence ID" value="PAA47811.1"/>
    <property type="molecule type" value="Genomic_DNA"/>
</dbReference>
<feature type="non-terminal residue" evidence="2">
    <location>
        <position position="1"/>
    </location>
</feature>
<keyword evidence="1" id="KW-1133">Transmembrane helix</keyword>
<feature type="transmembrane region" description="Helical" evidence="1">
    <location>
        <begin position="74"/>
        <end position="95"/>
    </location>
</feature>
<sequence length="115" mass="11302">AVPLVYGVGPGIVALGCLLCLTLLSGLIASRLKSSSAGRQFGLLIGAAALLACAGLLSLPRPAAPAADAATVDFMLIGRASLLCGLAVALLLAGLQEFVLLNSVGGGPDFVPGFN</sequence>
<evidence type="ECO:0000313" key="2">
    <source>
        <dbReference type="EMBL" id="PAA47811.1"/>
    </source>
</evidence>
<name>A0A267DEX0_9PLAT</name>
<evidence type="ECO:0000313" key="3">
    <source>
        <dbReference type="Proteomes" id="UP000215902"/>
    </source>
</evidence>
<reference evidence="2 3" key="1">
    <citation type="submission" date="2017-06" db="EMBL/GenBank/DDBJ databases">
        <title>A platform for efficient transgenesis in Macrostomum lignano, a flatworm model organism for stem cell research.</title>
        <authorList>
            <person name="Berezikov E."/>
        </authorList>
    </citation>
    <scope>NUCLEOTIDE SEQUENCE [LARGE SCALE GENOMIC DNA]</scope>
    <source>
        <strain evidence="2">DV1</strain>
        <tissue evidence="2">Whole organism</tissue>
    </source>
</reference>
<keyword evidence="3" id="KW-1185">Reference proteome</keyword>
<keyword evidence="1" id="KW-0812">Transmembrane</keyword>
<protein>
    <submittedName>
        <fullName evidence="2">Uncharacterized protein</fullName>
    </submittedName>
</protein>
<proteinExistence type="predicted"/>
<organism evidence="2 3">
    <name type="scientific">Macrostomum lignano</name>
    <dbReference type="NCBI Taxonomy" id="282301"/>
    <lineage>
        <taxon>Eukaryota</taxon>
        <taxon>Metazoa</taxon>
        <taxon>Spiralia</taxon>
        <taxon>Lophotrochozoa</taxon>
        <taxon>Platyhelminthes</taxon>
        <taxon>Rhabditophora</taxon>
        <taxon>Macrostomorpha</taxon>
        <taxon>Macrostomida</taxon>
        <taxon>Macrostomidae</taxon>
        <taxon>Macrostomum</taxon>
    </lineage>
</organism>
<feature type="transmembrane region" description="Helical" evidence="1">
    <location>
        <begin position="6"/>
        <end position="29"/>
    </location>
</feature>
<gene>
    <name evidence="2" type="ORF">BOX15_Mlig020715g1</name>
</gene>
<feature type="transmembrane region" description="Helical" evidence="1">
    <location>
        <begin position="41"/>
        <end position="59"/>
    </location>
</feature>
<evidence type="ECO:0000256" key="1">
    <source>
        <dbReference type="SAM" id="Phobius"/>
    </source>
</evidence>
<accession>A0A267DEX0</accession>
<comment type="caution">
    <text evidence="2">The sequence shown here is derived from an EMBL/GenBank/DDBJ whole genome shotgun (WGS) entry which is preliminary data.</text>
</comment>
<keyword evidence="1" id="KW-0472">Membrane</keyword>